<dbReference type="AlphaFoldDB" id="A0A3B0VCP8"/>
<dbReference type="PANTHER" id="PTHR43395">
    <property type="entry name" value="SENSOR HISTIDINE KINASE CHEA"/>
    <property type="match status" value="1"/>
</dbReference>
<dbReference type="EMBL" id="UOEW01000301">
    <property type="protein sequence ID" value="VAW41315.1"/>
    <property type="molecule type" value="Genomic_DNA"/>
</dbReference>
<feature type="region of interest" description="Disordered" evidence="1">
    <location>
        <begin position="568"/>
        <end position="601"/>
    </location>
</feature>
<dbReference type="InterPro" id="IPR008207">
    <property type="entry name" value="Sig_transdc_His_kin_Hpt_dom"/>
</dbReference>
<dbReference type="InterPro" id="IPR058661">
    <property type="entry name" value="FimL_2nd"/>
</dbReference>
<dbReference type="EC" id="2.7.3.-" evidence="3"/>
<evidence type="ECO:0000313" key="3">
    <source>
        <dbReference type="EMBL" id="VAW41315.1"/>
    </source>
</evidence>
<reference evidence="3" key="1">
    <citation type="submission" date="2018-06" db="EMBL/GenBank/DDBJ databases">
        <authorList>
            <person name="Zhirakovskaya E."/>
        </authorList>
    </citation>
    <scope>NUCLEOTIDE SEQUENCE</scope>
</reference>
<dbReference type="Pfam" id="PF01627">
    <property type="entry name" value="Hpt"/>
    <property type="match status" value="2"/>
</dbReference>
<dbReference type="GO" id="GO:0016301">
    <property type="term" value="F:kinase activity"/>
    <property type="evidence" value="ECO:0007669"/>
    <property type="project" value="UniProtKB-KW"/>
</dbReference>
<evidence type="ECO:0000259" key="2">
    <source>
        <dbReference type="PROSITE" id="PS50894"/>
    </source>
</evidence>
<evidence type="ECO:0000256" key="1">
    <source>
        <dbReference type="SAM" id="MobiDB-lite"/>
    </source>
</evidence>
<sequence length="1041" mass="117260">MSNIEQIDFSTLIWVKQELDETLKRAQDALEEYVENPEDENQLQFCATYLHQVQGTLKMVELYGAAMVAEEMEQVVKKIIAKEVDSEKDSFEVLMRGIILLPDYLERIQLGYKDIPMVLLPLVNDLRTVKGDQLLSESALFNPDLSLGMPESKFSSSFTLSPNQLNQVVHKIRSAYQVCFLNWLKDIDVEANLKKIQIIVDKLKTVITPIDEKQLFWVAGGLFEALISGGLEKSVTVKQLAARLDQAIRMLTTPDTTEDRCYKKLTNNLLYYVALADSKDRRVKEIQTFFRLSDFISDDKEIEHAQSSLSGKNRELLESVTNVIKEDLMTIQESLDLYNRNEHGSVADLESFVSSFSKISDTLGIIGIGVARSKIRKDIELLEENIKNDTVLDADTIMHVAETLLFVESALDENILLLGAIKDKFPAEESLIPAAEMKTIMDTLAKESIQNLQRIKQNFVQYMEAPWNKESIKLSPKLLREISGALKMSGYEDVAIEIDKIEQYTSKYMLESDHKPTVDQLDLLAESIASLEYYLEYLSDGIKGEERILDLARSNITLLFETVEKTEKQRQHTQNLDSNLDQMSDDDFDMSDLDDGLSESDSDAGIGYDELLEDSDNIDDLDVEKEEAELIVAFSNDTDDDIKEVFLEEFEEELEHLNSIFPIWKDDFDTQVELLGEIRRIYHTFKGSGRLVGAFAIGDYSWRIEEMINPVLNETHTVNESFLQVMQRSTDILPGLLDALKNETVVPPGYHAVIAAAEKVANGETLQDGIFIETKTEVEAEAEETGELQSDIPAADEDTIHPDNQSDTDESQISVADTDLDTVTTDVEQTDTDDLSVDPVFVEILQQEVEGHLSEITEFLQNIKETGNHNSTEQFIRVIHTLNGAANMASVNSIVEMTAPLELAAKLSHELNIDLDTESVDKISQFREQAFNIMKDLSNNSESSLLTAGIGAYFKGLFEKLDAEKSAAKLIYSEEGSGMDFDLSQFIDEADSSENTGSDIDTTEETELTEYTIDDINVEEDKIIKDESIEYSESADKTDLS</sequence>
<protein>
    <submittedName>
        <fullName evidence="3">Signal transduction histidine kinase CheA</fullName>
        <ecNumber evidence="3">2.7.3.-</ecNumber>
    </submittedName>
</protein>
<dbReference type="Gene3D" id="1.20.120.160">
    <property type="entry name" value="HPT domain"/>
    <property type="match status" value="3"/>
</dbReference>
<organism evidence="3">
    <name type="scientific">hydrothermal vent metagenome</name>
    <dbReference type="NCBI Taxonomy" id="652676"/>
    <lineage>
        <taxon>unclassified sequences</taxon>
        <taxon>metagenomes</taxon>
        <taxon>ecological metagenomes</taxon>
    </lineage>
</organism>
<name>A0A3B0VCP8_9ZZZZ</name>
<dbReference type="GO" id="GO:0000160">
    <property type="term" value="P:phosphorelay signal transduction system"/>
    <property type="evidence" value="ECO:0007669"/>
    <property type="project" value="InterPro"/>
</dbReference>
<feature type="compositionally biased region" description="Acidic residues" evidence="1">
    <location>
        <begin position="583"/>
        <end position="601"/>
    </location>
</feature>
<feature type="region of interest" description="Disordered" evidence="1">
    <location>
        <begin position="779"/>
        <end position="817"/>
    </location>
</feature>
<dbReference type="InterPro" id="IPR036641">
    <property type="entry name" value="HPT_dom_sf"/>
</dbReference>
<dbReference type="InterPro" id="IPR051315">
    <property type="entry name" value="Bact_Chemotaxis_CheA"/>
</dbReference>
<proteinExistence type="predicted"/>
<feature type="domain" description="HPt" evidence="2">
    <location>
        <begin position="841"/>
        <end position="940"/>
    </location>
</feature>
<dbReference type="PROSITE" id="PS50894">
    <property type="entry name" value="HPT"/>
    <property type="match status" value="2"/>
</dbReference>
<feature type="non-terminal residue" evidence="3">
    <location>
        <position position="1041"/>
    </location>
</feature>
<keyword evidence="3" id="KW-0808">Transferase</keyword>
<gene>
    <name evidence="3" type="ORF">MNBD_GAMMA01-2222</name>
</gene>
<dbReference type="SUPFAM" id="SSF47226">
    <property type="entry name" value="Histidine-containing phosphotransfer domain, HPT domain"/>
    <property type="match status" value="4"/>
</dbReference>
<dbReference type="Pfam" id="PF26379">
    <property type="entry name" value="FimL_2nd"/>
    <property type="match status" value="1"/>
</dbReference>
<accession>A0A3B0VCP8</accession>
<dbReference type="PANTHER" id="PTHR43395:SF1">
    <property type="entry name" value="CHEMOTAXIS PROTEIN CHEA"/>
    <property type="match status" value="1"/>
</dbReference>
<feature type="domain" description="HPt" evidence="2">
    <location>
        <begin position="635"/>
        <end position="740"/>
    </location>
</feature>
<keyword evidence="3" id="KW-0418">Kinase</keyword>